<reference evidence="5 8" key="2">
    <citation type="submission" date="2017-03" db="EMBL/GenBank/DDBJ databases">
        <authorList>
            <person name="Afonso C.L."/>
            <person name="Miller P.J."/>
            <person name="Scott M.A."/>
            <person name="Spackman E."/>
            <person name="Goraichik I."/>
            <person name="Dimitrov K.M."/>
            <person name="Suarez D.L."/>
            <person name="Swayne D.E."/>
        </authorList>
    </citation>
    <scope>NUCLEOTIDE SEQUENCE [LARGE SCALE GENOMIC DNA]</scope>
    <source>
        <strain evidence="5">8</strain>
        <strain evidence="8">8(6)</strain>
    </source>
</reference>
<evidence type="ECO:0000313" key="6">
    <source>
        <dbReference type="Proteomes" id="UP000217720"/>
    </source>
</evidence>
<evidence type="ECO:0000259" key="2">
    <source>
        <dbReference type="PROSITE" id="PS50937"/>
    </source>
</evidence>
<evidence type="ECO:0000313" key="4">
    <source>
        <dbReference type="EMBL" id="PCC50132.1"/>
    </source>
</evidence>
<dbReference type="PANTHER" id="PTHR30204">
    <property type="entry name" value="REDOX-CYCLING DRUG-SENSING TRANSCRIPTIONAL ACTIVATOR SOXR"/>
    <property type="match status" value="1"/>
</dbReference>
<dbReference type="GO" id="GO:0003677">
    <property type="term" value="F:DNA binding"/>
    <property type="evidence" value="ECO:0007669"/>
    <property type="project" value="UniProtKB-KW"/>
</dbReference>
<dbReference type="InterPro" id="IPR000551">
    <property type="entry name" value="MerR-type_HTH_dom"/>
</dbReference>
<evidence type="ECO:0000256" key="1">
    <source>
        <dbReference type="ARBA" id="ARBA00023125"/>
    </source>
</evidence>
<dbReference type="SMART" id="SM00422">
    <property type="entry name" value="HTH_MERR"/>
    <property type="match status" value="1"/>
</dbReference>
<dbReference type="GO" id="GO:0003700">
    <property type="term" value="F:DNA-binding transcription factor activity"/>
    <property type="evidence" value="ECO:0007669"/>
    <property type="project" value="InterPro"/>
</dbReference>
<dbReference type="Gene3D" id="1.10.1660.10">
    <property type="match status" value="1"/>
</dbReference>
<dbReference type="EMBL" id="FXZI01000006">
    <property type="protein sequence ID" value="SMX88917.1"/>
    <property type="molecule type" value="Genomic_DNA"/>
</dbReference>
<dbReference type="EMBL" id="NRGO01000012">
    <property type="protein sequence ID" value="PCC50132.1"/>
    <property type="molecule type" value="Genomic_DNA"/>
</dbReference>
<dbReference type="Proteomes" id="UP000217720">
    <property type="component" value="Unassembled WGS sequence"/>
</dbReference>
<feature type="domain" description="HTH merR-type" evidence="2">
    <location>
        <begin position="1"/>
        <end position="71"/>
    </location>
</feature>
<dbReference type="RefSeq" id="WP_096157278.1">
    <property type="nucleotide sequence ID" value="NZ_FXZI01000006.1"/>
</dbReference>
<dbReference type="PROSITE" id="PS50937">
    <property type="entry name" value="HTH_MERR_2"/>
    <property type="match status" value="1"/>
</dbReference>
<protein>
    <submittedName>
        <fullName evidence="5">DNA-binding transcriptional regulator, MerR family</fullName>
    </submittedName>
</protein>
<dbReference type="InterPro" id="IPR009061">
    <property type="entry name" value="DNA-bd_dom_put_sf"/>
</dbReference>
<dbReference type="PANTHER" id="PTHR30204:SF93">
    <property type="entry name" value="HTH MERR-TYPE DOMAIN-CONTAINING PROTEIN"/>
    <property type="match status" value="1"/>
</dbReference>
<dbReference type="SUPFAM" id="SSF46955">
    <property type="entry name" value="Putative DNA-binding domain"/>
    <property type="match status" value="1"/>
</dbReference>
<gene>
    <name evidence="5" type="ORF">BAURA86_01874</name>
    <name evidence="4" type="ORF">CIK62_10640</name>
    <name evidence="3" type="ORF">CIK79_02025</name>
</gene>
<dbReference type="Proteomes" id="UP000218377">
    <property type="component" value="Unassembled WGS sequence"/>
</dbReference>
<dbReference type="InterPro" id="IPR047057">
    <property type="entry name" value="MerR_fam"/>
</dbReference>
<keyword evidence="1 5" id="KW-0238">DNA-binding</keyword>
<evidence type="ECO:0000313" key="7">
    <source>
        <dbReference type="Proteomes" id="UP000218377"/>
    </source>
</evidence>
<reference evidence="6 7" key="1">
    <citation type="journal article" date="2017" name="Elife">
        <title>Extensive horizontal gene transfer in cheese-associated bacteria.</title>
        <authorList>
            <person name="Bonham K.S."/>
            <person name="Wolfe B.E."/>
            <person name="Dutton R.J."/>
        </authorList>
    </citation>
    <scope>NUCLEOTIDE SEQUENCE [LARGE SCALE GENOMIC DNA]</scope>
    <source>
        <strain evidence="4 6">900_6</strain>
        <strain evidence="3 7">JB5</strain>
    </source>
</reference>
<dbReference type="EMBL" id="NRGX01000001">
    <property type="protein sequence ID" value="PCC17181.1"/>
    <property type="molecule type" value="Genomic_DNA"/>
</dbReference>
<accession>A0A2H1JN65</accession>
<evidence type="ECO:0000313" key="3">
    <source>
        <dbReference type="EMBL" id="PCC17181.1"/>
    </source>
</evidence>
<dbReference type="Proteomes" id="UP000234300">
    <property type="component" value="Unassembled WGS sequence"/>
</dbReference>
<evidence type="ECO:0000313" key="5">
    <source>
        <dbReference type="EMBL" id="SMX88917.1"/>
    </source>
</evidence>
<dbReference type="AlphaFoldDB" id="A0A2A3X0F1"/>
<sequence>MSWSTSELAGIAGTTVKTIRYYHHIGVLPEPARASNGYKQYQVAHLVTLLRVLRLKELGLSAQSLHRIAGSDDAGWEALKALDAELEERINRWSAVREELAGLLNAPRRGRPPVDLPAGMLGLSASVNDADRALLLVYSRLFDDETMVEVATSLRDHTKTPSELAFDSLSTDADESTKRQLAEDLAAVYSSASTSTTAGVLPVPLITQDSGTAKEVLGSALAEVYNRAQLDVLERVSVLCAPTTVHPADP</sequence>
<evidence type="ECO:0000313" key="8">
    <source>
        <dbReference type="Proteomes" id="UP000234300"/>
    </source>
</evidence>
<dbReference type="Pfam" id="PF13411">
    <property type="entry name" value="MerR_1"/>
    <property type="match status" value="1"/>
</dbReference>
<accession>A0A2A3X0F1</accession>
<organism evidence="3 7">
    <name type="scientific">Brevibacterium aurantiacum</name>
    <dbReference type="NCBI Taxonomy" id="273384"/>
    <lineage>
        <taxon>Bacteria</taxon>
        <taxon>Bacillati</taxon>
        <taxon>Actinomycetota</taxon>
        <taxon>Actinomycetes</taxon>
        <taxon>Micrococcales</taxon>
        <taxon>Brevibacteriaceae</taxon>
        <taxon>Brevibacterium</taxon>
    </lineage>
</organism>
<name>A0A2A3X0F1_BREAU</name>
<proteinExistence type="predicted"/>